<dbReference type="EMBL" id="GEMB01007785">
    <property type="protein sequence ID" value="JAR95663.1"/>
    <property type="molecule type" value="Transcribed_RNA"/>
</dbReference>
<accession>A0A161M0S7</accession>
<proteinExistence type="predicted"/>
<organism evidence="2">
    <name type="scientific">Triatoma infestans</name>
    <name type="common">Assassin bug</name>
    <dbReference type="NCBI Taxonomy" id="30076"/>
    <lineage>
        <taxon>Eukaryota</taxon>
        <taxon>Metazoa</taxon>
        <taxon>Ecdysozoa</taxon>
        <taxon>Arthropoda</taxon>
        <taxon>Hexapoda</taxon>
        <taxon>Insecta</taxon>
        <taxon>Pterygota</taxon>
        <taxon>Neoptera</taxon>
        <taxon>Paraneoptera</taxon>
        <taxon>Hemiptera</taxon>
        <taxon>Heteroptera</taxon>
        <taxon>Panheteroptera</taxon>
        <taxon>Cimicomorpha</taxon>
        <taxon>Reduviidae</taxon>
        <taxon>Triatominae</taxon>
        <taxon>Triatoma</taxon>
    </lineage>
</organism>
<feature type="non-terminal residue" evidence="2">
    <location>
        <position position="1"/>
    </location>
</feature>
<protein>
    <submittedName>
        <fullName evidence="2">Uncharacterized protein</fullName>
    </submittedName>
</protein>
<evidence type="ECO:0000256" key="1">
    <source>
        <dbReference type="SAM" id="MobiDB-lite"/>
    </source>
</evidence>
<feature type="compositionally biased region" description="Polar residues" evidence="1">
    <location>
        <begin position="64"/>
        <end position="77"/>
    </location>
</feature>
<dbReference type="AlphaFoldDB" id="A0A161M0S7"/>
<sequence length="130" mass="15016">VKDQQQTFNGLPWRENLNHQFVRNSTYSNGYQQDDTSLRYHQPELQRMQDTVHRFPAQVAAATQGITPSSQPTSAMTPQVHYEHRPPYPVQAYDVKYNKRVEYVPTQESVRVATPSNVSGNRSTPPWQTK</sequence>
<name>A0A161M0S7_TRIIF</name>
<reference evidence="2" key="1">
    <citation type="submission" date="2016-04" db="EMBL/GenBank/DDBJ databases">
        <authorList>
            <person name="Calderon-Fernandez G.M.Sr."/>
        </authorList>
    </citation>
    <scope>NUCLEOTIDE SEQUENCE</scope>
    <source>
        <strain evidence="2">Int1</strain>
        <tissue evidence="2">Integument</tissue>
    </source>
</reference>
<evidence type="ECO:0000313" key="2">
    <source>
        <dbReference type="EMBL" id="JAR95663.1"/>
    </source>
</evidence>
<feature type="region of interest" description="Disordered" evidence="1">
    <location>
        <begin position="111"/>
        <end position="130"/>
    </location>
</feature>
<feature type="region of interest" description="Disordered" evidence="1">
    <location>
        <begin position="62"/>
        <end position="87"/>
    </location>
</feature>
<reference evidence="2" key="2">
    <citation type="journal article" date="2017" name="J. Med. Entomol.">
        <title>Transcriptome Analysis of the Triatoma infestans (Hemiptera: Reduviidae) Integument.</title>
        <authorList>
            <person name="Calderon-Fernandez G.M."/>
            <person name="Moriconi D.E."/>
            <person name="Dulbecco A.B."/>
            <person name="Juarez M.P."/>
        </authorList>
    </citation>
    <scope>NUCLEOTIDE SEQUENCE</scope>
    <source>
        <strain evidence="2">Int1</strain>
        <tissue evidence="2">Integument</tissue>
    </source>
</reference>